<keyword evidence="5" id="KW-0732">Signal</keyword>
<evidence type="ECO:0000313" key="7">
    <source>
        <dbReference type="Proteomes" id="UP000642107"/>
    </source>
</evidence>
<evidence type="ECO:0000256" key="2">
    <source>
        <dbReference type="ARBA" id="ARBA00022487"/>
    </source>
</evidence>
<dbReference type="InterPro" id="IPR000675">
    <property type="entry name" value="Cutinase/axe"/>
</dbReference>
<dbReference type="Gene3D" id="3.40.50.1820">
    <property type="entry name" value="alpha/beta hydrolase"/>
    <property type="match status" value="1"/>
</dbReference>
<dbReference type="SMART" id="SM01110">
    <property type="entry name" value="Cutinase"/>
    <property type="match status" value="1"/>
</dbReference>
<evidence type="ECO:0000256" key="1">
    <source>
        <dbReference type="ARBA" id="ARBA00007534"/>
    </source>
</evidence>
<dbReference type="EMBL" id="JACZDF010000001">
    <property type="protein sequence ID" value="MBD9698464.1"/>
    <property type="molecule type" value="Genomic_DNA"/>
</dbReference>
<keyword evidence="7" id="KW-1185">Reference proteome</keyword>
<comment type="caution">
    <text evidence="6">The sequence shown here is derived from an EMBL/GenBank/DDBJ whole genome shotgun (WGS) entry which is preliminary data.</text>
</comment>
<dbReference type="RefSeq" id="WP_192277646.1">
    <property type="nucleotide sequence ID" value="NZ_JACZDF010000001.1"/>
</dbReference>
<evidence type="ECO:0000256" key="3">
    <source>
        <dbReference type="ARBA" id="ARBA00022801"/>
    </source>
</evidence>
<comment type="similarity">
    <text evidence="1">Belongs to the cutinase family.</text>
</comment>
<feature type="signal peptide" evidence="5">
    <location>
        <begin position="1"/>
        <end position="28"/>
    </location>
</feature>
<proteinExistence type="inferred from homology"/>
<organism evidence="6 7">
    <name type="scientific">Flavimobilis rhizosphaerae</name>
    <dbReference type="NCBI Taxonomy" id="2775421"/>
    <lineage>
        <taxon>Bacteria</taxon>
        <taxon>Bacillati</taxon>
        <taxon>Actinomycetota</taxon>
        <taxon>Actinomycetes</taxon>
        <taxon>Micrococcales</taxon>
        <taxon>Jonesiaceae</taxon>
        <taxon>Flavimobilis</taxon>
    </lineage>
</organism>
<evidence type="ECO:0000313" key="6">
    <source>
        <dbReference type="EMBL" id="MBD9698464.1"/>
    </source>
</evidence>
<dbReference type="PANTHER" id="PTHR33630">
    <property type="entry name" value="CUTINASE RV1984C-RELATED-RELATED"/>
    <property type="match status" value="1"/>
</dbReference>
<dbReference type="PANTHER" id="PTHR33630:SF9">
    <property type="entry name" value="CUTINASE 4"/>
    <property type="match status" value="1"/>
</dbReference>
<dbReference type="Pfam" id="PF01083">
    <property type="entry name" value="Cutinase"/>
    <property type="match status" value="1"/>
</dbReference>
<dbReference type="Proteomes" id="UP000642107">
    <property type="component" value="Unassembled WGS sequence"/>
</dbReference>
<evidence type="ECO:0000256" key="5">
    <source>
        <dbReference type="SAM" id="SignalP"/>
    </source>
</evidence>
<dbReference type="SUPFAM" id="SSF53474">
    <property type="entry name" value="alpha/beta-Hydrolases"/>
    <property type="match status" value="1"/>
</dbReference>
<evidence type="ECO:0000256" key="4">
    <source>
        <dbReference type="ARBA" id="ARBA00023157"/>
    </source>
</evidence>
<gene>
    <name evidence="6" type="ORF">IGS67_03005</name>
</gene>
<dbReference type="InterPro" id="IPR029058">
    <property type="entry name" value="AB_hydrolase_fold"/>
</dbReference>
<accession>A0ABR9DMV5</accession>
<sequence>MKKIVSAALAAGLALGAAGVATAPAAQAAVGPAKLVTTTCADIVLLGVAGSGERTDAKIKEFGGYGETVRNVLNRIESDLKASSYRTTRVTTFKKEALNYPAAGLPKKVTATEVTNYVKSADTGVTKLRDRIAHYRKTCPSAKVVVVGYSQGAWVTHAALASFGTNTDVVRNVKATILLADPNNDTSVMYGNLVNSSGKHVWESQWDKIKGLGTAGESALRSAATVSTTAREFWLAYQKAVTKIDRLRPGRYSSLLKDQNRTVSFCANRDPLCSFGFRTIPGITAWTAHSSTYKTSTVAGLVSAYVTPRVMPSSGNGACDPGEMCAYTNASRSRLVLDSAKIGGTKVVTGFARDSISSVWNRSMYRWAAVNKRTSRPDERLVVEPLQYHANLATLPDKIKWNDAIDHFDVLRD</sequence>
<name>A0ABR9DMV5_9MICO</name>
<protein>
    <submittedName>
        <fullName evidence="6">Cutinase family protein</fullName>
    </submittedName>
</protein>
<keyword evidence="4" id="KW-1015">Disulfide bond</keyword>
<keyword evidence="3" id="KW-0378">Hydrolase</keyword>
<feature type="chain" id="PRO_5046504221" evidence="5">
    <location>
        <begin position="29"/>
        <end position="413"/>
    </location>
</feature>
<keyword evidence="2" id="KW-0719">Serine esterase</keyword>
<reference evidence="6 7" key="1">
    <citation type="submission" date="2020-09" db="EMBL/GenBank/DDBJ databases">
        <title>Flavimobilis rhizosphaerae sp. nov., isolated from rhizosphere soil of Spartina alterniflora.</title>
        <authorList>
            <person name="Hanqin C."/>
        </authorList>
    </citation>
    <scope>NUCLEOTIDE SEQUENCE [LARGE SCALE GENOMIC DNA]</scope>
    <source>
        <strain evidence="6 7">GY 10621</strain>
    </source>
</reference>